<proteinExistence type="inferred from homology"/>
<keyword evidence="14" id="KW-1185">Reference proteome</keyword>
<evidence type="ECO:0000313" key="13">
    <source>
        <dbReference type="EMBL" id="KIL69874.1"/>
    </source>
</evidence>
<gene>
    <name evidence="13" type="ORF">M378DRAFT_68870</name>
</gene>
<keyword evidence="10" id="KW-0496">Mitochondrion</keyword>
<dbReference type="Proteomes" id="UP000054549">
    <property type="component" value="Unassembled WGS sequence"/>
</dbReference>
<comment type="subcellular location">
    <subcellularLocation>
        <location evidence="1">Mitochondrion inner membrane</location>
        <topology evidence="1">Single-pass membrane protein</topology>
    </subcellularLocation>
</comment>
<keyword evidence="8" id="KW-1133">Transmembrane helix</keyword>
<evidence type="ECO:0000256" key="6">
    <source>
        <dbReference type="ARBA" id="ARBA00022792"/>
    </source>
</evidence>
<accession>A0A0C2TRF9</accession>
<dbReference type="PANTHER" id="PTHR12358">
    <property type="entry name" value="SPHINGOSINE KINASE"/>
    <property type="match status" value="1"/>
</dbReference>
<keyword evidence="7" id="KW-0653">Protein transport</keyword>
<dbReference type="STRING" id="946122.A0A0C2TRF9"/>
<evidence type="ECO:0000256" key="12">
    <source>
        <dbReference type="SAM" id="MobiDB-lite"/>
    </source>
</evidence>
<dbReference type="PANTHER" id="PTHR12358:SF101">
    <property type="entry name" value="MITOCHONDRIAL IMPORT INNER MEMBRANE TRANSLOCASE SUBUNIT TIM54"/>
    <property type="match status" value="1"/>
</dbReference>
<dbReference type="GO" id="GO:0015031">
    <property type="term" value="P:protein transport"/>
    <property type="evidence" value="ECO:0007669"/>
    <property type="project" value="UniProtKB-KW"/>
</dbReference>
<keyword evidence="5" id="KW-0812">Transmembrane</keyword>
<evidence type="ECO:0000256" key="2">
    <source>
        <dbReference type="ARBA" id="ARBA00006355"/>
    </source>
</evidence>
<sequence length="444" mass="50900">MSVHDTGKTIENPQNLSGIRSALRYTGIPTSWLDKRPKLPSQNWLIFLSVVSSVTGLYIYDRRQCKQIRQSYIDRVQSLSEEAAGPLAQPRKVTVYGAKWPGDEDYDQCMKYFRKYVKPILVAAAVDYESIVGKKHGDIANRVANDIRLRRRMDHGIDTDSDYTKALPTYKTLPERRKRELEGGIVIVGRPTFKEVMAGFKRGWTQGLEDVDHEEMLAQELESDPHFDEPEDGETLDEPVANRNPIYSPLRVPSFTDPSQNSQHHSIPEILNAPPTEIPLMPPILFVPFIDHIGLKQIPLMLWNFFNQRQYVKAGADAAYRLIMNASKPFDAQHDLQLGEDAEAYYKKSSLVDDINNARRKYYEELPAKLQIARALARGTREPTKEERENPPPTEVELRAERMNKERRWRSDLTGWSIVNPSSSPVWDDRLGDALRLFADHIDT</sequence>
<evidence type="ECO:0000256" key="5">
    <source>
        <dbReference type="ARBA" id="ARBA00022692"/>
    </source>
</evidence>
<keyword evidence="9" id="KW-0811">Translocation</keyword>
<dbReference type="EMBL" id="KN818225">
    <property type="protein sequence ID" value="KIL69874.1"/>
    <property type="molecule type" value="Genomic_DNA"/>
</dbReference>
<reference evidence="13 14" key="1">
    <citation type="submission" date="2014-04" db="EMBL/GenBank/DDBJ databases">
        <title>Evolutionary Origins and Diversification of the Mycorrhizal Mutualists.</title>
        <authorList>
            <consortium name="DOE Joint Genome Institute"/>
            <consortium name="Mycorrhizal Genomics Consortium"/>
            <person name="Kohler A."/>
            <person name="Kuo A."/>
            <person name="Nagy L.G."/>
            <person name="Floudas D."/>
            <person name="Copeland A."/>
            <person name="Barry K.W."/>
            <person name="Cichocki N."/>
            <person name="Veneault-Fourrey C."/>
            <person name="LaButti K."/>
            <person name="Lindquist E.A."/>
            <person name="Lipzen A."/>
            <person name="Lundell T."/>
            <person name="Morin E."/>
            <person name="Murat C."/>
            <person name="Riley R."/>
            <person name="Ohm R."/>
            <person name="Sun H."/>
            <person name="Tunlid A."/>
            <person name="Henrissat B."/>
            <person name="Grigoriev I.V."/>
            <person name="Hibbett D.S."/>
            <person name="Martin F."/>
        </authorList>
    </citation>
    <scope>NUCLEOTIDE SEQUENCE [LARGE SCALE GENOMIC DNA]</scope>
    <source>
        <strain evidence="13 14">Koide BX008</strain>
    </source>
</reference>
<protein>
    <recommendedName>
        <fullName evidence="3">Mitochondrial import inner membrane translocase subunit TIM54</fullName>
    </recommendedName>
</protein>
<evidence type="ECO:0000313" key="14">
    <source>
        <dbReference type="Proteomes" id="UP000054549"/>
    </source>
</evidence>
<comment type="similarity">
    <text evidence="2">Belongs to the TIM54 family.</text>
</comment>
<dbReference type="InParanoid" id="A0A0C2TRF9"/>
<evidence type="ECO:0000256" key="3">
    <source>
        <dbReference type="ARBA" id="ARBA00020796"/>
    </source>
</evidence>
<evidence type="ECO:0000256" key="10">
    <source>
        <dbReference type="ARBA" id="ARBA00023128"/>
    </source>
</evidence>
<dbReference type="Pfam" id="PF11711">
    <property type="entry name" value="Tim54"/>
    <property type="match status" value="1"/>
</dbReference>
<keyword evidence="4" id="KW-0813">Transport</keyword>
<dbReference type="HOGENOM" id="CLU_033744_0_0_1"/>
<evidence type="ECO:0000256" key="1">
    <source>
        <dbReference type="ARBA" id="ARBA00004434"/>
    </source>
</evidence>
<organism evidence="13 14">
    <name type="scientific">Amanita muscaria (strain Koide BX008)</name>
    <dbReference type="NCBI Taxonomy" id="946122"/>
    <lineage>
        <taxon>Eukaryota</taxon>
        <taxon>Fungi</taxon>
        <taxon>Dikarya</taxon>
        <taxon>Basidiomycota</taxon>
        <taxon>Agaricomycotina</taxon>
        <taxon>Agaricomycetes</taxon>
        <taxon>Agaricomycetidae</taxon>
        <taxon>Agaricales</taxon>
        <taxon>Pluteineae</taxon>
        <taxon>Amanitaceae</taxon>
        <taxon>Amanita</taxon>
    </lineage>
</organism>
<dbReference type="InterPro" id="IPR021056">
    <property type="entry name" value="Mt_import_IM_translocase_Tim54"/>
</dbReference>
<evidence type="ECO:0000256" key="7">
    <source>
        <dbReference type="ARBA" id="ARBA00022927"/>
    </source>
</evidence>
<dbReference type="InterPro" id="IPR050187">
    <property type="entry name" value="Lipid_Phosphate_FormReg"/>
</dbReference>
<evidence type="ECO:0000256" key="4">
    <source>
        <dbReference type="ARBA" id="ARBA00022448"/>
    </source>
</evidence>
<name>A0A0C2TRF9_AMAMK</name>
<dbReference type="OrthoDB" id="5598305at2759"/>
<dbReference type="AlphaFoldDB" id="A0A0C2TRF9"/>
<evidence type="ECO:0000256" key="8">
    <source>
        <dbReference type="ARBA" id="ARBA00022989"/>
    </source>
</evidence>
<evidence type="ECO:0000256" key="9">
    <source>
        <dbReference type="ARBA" id="ARBA00023010"/>
    </source>
</evidence>
<keyword evidence="11" id="KW-0472">Membrane</keyword>
<feature type="region of interest" description="Disordered" evidence="12">
    <location>
        <begin position="223"/>
        <end position="243"/>
    </location>
</feature>
<dbReference type="GO" id="GO:0005743">
    <property type="term" value="C:mitochondrial inner membrane"/>
    <property type="evidence" value="ECO:0007669"/>
    <property type="project" value="UniProtKB-SubCell"/>
</dbReference>
<evidence type="ECO:0000256" key="11">
    <source>
        <dbReference type="ARBA" id="ARBA00023136"/>
    </source>
</evidence>
<keyword evidence="6" id="KW-0999">Mitochondrion inner membrane</keyword>